<evidence type="ECO:0000313" key="2">
    <source>
        <dbReference type="Proteomes" id="UP000092993"/>
    </source>
</evidence>
<sequence length="107" mass="12045">MLVGTFPTFYKIRVTAALSHAVIDGTYPPTATIVDRYIPKTPRGQSEGMKPLDNRIAILRHFEAFEQFVVETELIVSTYVLLMYLDVGPILLAERARPTENKVRGHA</sequence>
<dbReference type="AlphaFoldDB" id="A0A1C7M7K7"/>
<evidence type="ECO:0000313" key="1">
    <source>
        <dbReference type="EMBL" id="OBZ71034.1"/>
    </source>
</evidence>
<dbReference type="Proteomes" id="UP000092993">
    <property type="component" value="Unassembled WGS sequence"/>
</dbReference>
<keyword evidence="2" id="KW-1185">Reference proteome</keyword>
<reference evidence="1 2" key="1">
    <citation type="submission" date="2016-03" db="EMBL/GenBank/DDBJ databases">
        <title>Whole genome sequencing of Grifola frondosa 9006-11.</title>
        <authorList>
            <person name="Min B."/>
            <person name="Park H."/>
            <person name="Kim J.-G."/>
            <person name="Cho H."/>
            <person name="Oh Y.-L."/>
            <person name="Kong W.-S."/>
            <person name="Choi I.-G."/>
        </authorList>
    </citation>
    <scope>NUCLEOTIDE SEQUENCE [LARGE SCALE GENOMIC DNA]</scope>
    <source>
        <strain evidence="1 2">9006-11</strain>
    </source>
</reference>
<dbReference type="OrthoDB" id="3253976at2759"/>
<gene>
    <name evidence="1" type="ORF">A0H81_09298</name>
</gene>
<dbReference type="EMBL" id="LUGG01000013">
    <property type="protein sequence ID" value="OBZ71034.1"/>
    <property type="molecule type" value="Genomic_DNA"/>
</dbReference>
<name>A0A1C7M7K7_GRIFR</name>
<proteinExistence type="predicted"/>
<comment type="caution">
    <text evidence="1">The sequence shown here is derived from an EMBL/GenBank/DDBJ whole genome shotgun (WGS) entry which is preliminary data.</text>
</comment>
<accession>A0A1C7M7K7</accession>
<organism evidence="1 2">
    <name type="scientific">Grifola frondosa</name>
    <name type="common">Maitake</name>
    <name type="synonym">Polyporus frondosus</name>
    <dbReference type="NCBI Taxonomy" id="5627"/>
    <lineage>
        <taxon>Eukaryota</taxon>
        <taxon>Fungi</taxon>
        <taxon>Dikarya</taxon>
        <taxon>Basidiomycota</taxon>
        <taxon>Agaricomycotina</taxon>
        <taxon>Agaricomycetes</taxon>
        <taxon>Polyporales</taxon>
        <taxon>Grifolaceae</taxon>
        <taxon>Grifola</taxon>
    </lineage>
</organism>
<protein>
    <submittedName>
        <fullName evidence="1">Uncharacterized protein</fullName>
    </submittedName>
</protein>